<dbReference type="Pfam" id="PF01323">
    <property type="entry name" value="DSBA"/>
    <property type="match status" value="1"/>
</dbReference>
<dbReference type="EMBL" id="JAHFYH010000136">
    <property type="protein sequence ID" value="KAH0211516.1"/>
    <property type="molecule type" value="Genomic_DNA"/>
</dbReference>
<evidence type="ECO:0000313" key="2">
    <source>
        <dbReference type="EMBL" id="KAH0211516.1"/>
    </source>
</evidence>
<accession>A0A9P8G7K2</accession>
<organism evidence="2 3">
    <name type="scientific">Aureobasidium melanogenum</name>
    <name type="common">Aureobasidium pullulans var. melanogenum</name>
    <dbReference type="NCBI Taxonomy" id="46634"/>
    <lineage>
        <taxon>Eukaryota</taxon>
        <taxon>Fungi</taxon>
        <taxon>Dikarya</taxon>
        <taxon>Ascomycota</taxon>
        <taxon>Pezizomycotina</taxon>
        <taxon>Dothideomycetes</taxon>
        <taxon>Dothideomycetidae</taxon>
        <taxon>Dothideales</taxon>
        <taxon>Saccotheciaceae</taxon>
        <taxon>Aureobasidium</taxon>
    </lineage>
</organism>
<comment type="caution">
    <text evidence="2">The sequence shown here is derived from an EMBL/GenBank/DDBJ whole genome shotgun (WGS) entry which is preliminary data.</text>
</comment>
<evidence type="ECO:0000313" key="3">
    <source>
        <dbReference type="Proteomes" id="UP000767238"/>
    </source>
</evidence>
<name>A0A9P8G7K2_AURME</name>
<dbReference type="InterPro" id="IPR036249">
    <property type="entry name" value="Thioredoxin-like_sf"/>
</dbReference>
<dbReference type="InterPro" id="IPR001853">
    <property type="entry name" value="DSBA-like_thioredoxin_dom"/>
</dbReference>
<dbReference type="SUPFAM" id="SSF52833">
    <property type="entry name" value="Thioredoxin-like"/>
    <property type="match status" value="1"/>
</dbReference>
<dbReference type="PANTHER" id="PTHR13887:SF41">
    <property type="entry name" value="THIOREDOXIN SUPERFAMILY PROTEIN"/>
    <property type="match status" value="1"/>
</dbReference>
<evidence type="ECO:0000259" key="1">
    <source>
        <dbReference type="Pfam" id="PF01323"/>
    </source>
</evidence>
<gene>
    <name evidence="2" type="ORF">KCV03_g9686</name>
</gene>
<sequence>MAPTLFEVRIYSDTICPWCYVGLKTLEQAISLYQRTYPDGSKDTFHIIWSPYYLDPLALTPGILASTRIAQKNGIERAEGIKMRLKRVGKSHGIDFTFAGKVGNTRDSHRLLYLAGLKGDEVQMALAKELFRAHFEGDADVSSHDDLIEAGVTVGLVREEMNEWLDCGNGGPEVDDEAQRARDSGVNSVPTFEINGRRLEGAEDPSAFYELFASIKAADP</sequence>
<dbReference type="Proteomes" id="UP000767238">
    <property type="component" value="Unassembled WGS sequence"/>
</dbReference>
<proteinExistence type="predicted"/>
<dbReference type="CDD" id="cd03024">
    <property type="entry name" value="DsbA_FrnE"/>
    <property type="match status" value="1"/>
</dbReference>
<dbReference type="Gene3D" id="3.40.30.10">
    <property type="entry name" value="Glutaredoxin"/>
    <property type="match status" value="1"/>
</dbReference>
<dbReference type="AlphaFoldDB" id="A0A9P8G7K2"/>
<dbReference type="GO" id="GO:0016491">
    <property type="term" value="F:oxidoreductase activity"/>
    <property type="evidence" value="ECO:0007669"/>
    <property type="project" value="InterPro"/>
</dbReference>
<reference evidence="2" key="2">
    <citation type="submission" date="2021-08" db="EMBL/GenBank/DDBJ databases">
        <authorList>
            <person name="Gostincar C."/>
            <person name="Sun X."/>
            <person name="Song Z."/>
            <person name="Gunde-Cimerman N."/>
        </authorList>
    </citation>
    <scope>NUCLEOTIDE SEQUENCE</scope>
    <source>
        <strain evidence="2">EXF-8016</strain>
    </source>
</reference>
<protein>
    <submittedName>
        <fullName evidence="2">DSBA oxidoreductase</fullName>
    </submittedName>
</protein>
<feature type="non-terminal residue" evidence="2">
    <location>
        <position position="1"/>
    </location>
</feature>
<reference evidence="2" key="1">
    <citation type="journal article" date="2021" name="J Fungi (Basel)">
        <title>Virulence traits and population genomics of the black yeast Aureobasidium melanogenum.</title>
        <authorList>
            <person name="Cernosa A."/>
            <person name="Sun X."/>
            <person name="Gostincar C."/>
            <person name="Fang C."/>
            <person name="Gunde-Cimerman N."/>
            <person name="Song Z."/>
        </authorList>
    </citation>
    <scope>NUCLEOTIDE SEQUENCE</scope>
    <source>
        <strain evidence="2">EXF-8016</strain>
    </source>
</reference>
<feature type="domain" description="DSBA-like thioredoxin" evidence="1">
    <location>
        <begin position="8"/>
        <end position="209"/>
    </location>
</feature>
<dbReference type="PANTHER" id="PTHR13887">
    <property type="entry name" value="GLUTATHIONE S-TRANSFERASE KAPPA"/>
    <property type="match status" value="1"/>
</dbReference>
<dbReference type="OrthoDB" id="1930760at2759"/>